<proteinExistence type="predicted"/>
<organism evidence="1">
    <name type="scientific">Pseudomonas phage Nican01</name>
    <dbReference type="NCBI Taxonomy" id="3138540"/>
    <lineage>
        <taxon>Viruses</taxon>
        <taxon>Duplodnaviria</taxon>
        <taxon>Heunggongvirae</taxon>
        <taxon>Uroviricota</taxon>
        <taxon>Caudoviricetes</taxon>
        <taxon>Nickievirus</taxon>
    </lineage>
</organism>
<name>A0AAU6W0B3_9CAUD</name>
<gene>
    <name evidence="1" type="ORF">Nican01_00132</name>
</gene>
<dbReference type="EMBL" id="PP179318">
    <property type="protein sequence ID" value="XAI70145.1"/>
    <property type="molecule type" value="Genomic_DNA"/>
</dbReference>
<reference evidence="1" key="1">
    <citation type="journal article" date="2024" name="J. Gen. Virol.">
        <title>Novel phages of Pseudomonas syringae unveil numerous potential auxiliary metabolic genes.</title>
        <authorList>
            <person name="Feltin C."/>
            <person name="Garneau J.R."/>
            <person name="Morris C.E."/>
            <person name="Berard A."/>
            <person name="Torres-Barcelo C."/>
        </authorList>
    </citation>
    <scope>NUCLEOTIDE SEQUENCE</scope>
</reference>
<evidence type="ECO:0000313" key="1">
    <source>
        <dbReference type="EMBL" id="XAI70145.1"/>
    </source>
</evidence>
<accession>A0AAU6W0B3</accession>
<protein>
    <submittedName>
        <fullName evidence="1">Uncharacterized protein</fullName>
    </submittedName>
</protein>
<sequence length="83" mass="9826">MNKQQLREHLNQAVHRHTHIYGNEIHTYAESVDQAKRLHKKLETRKKPAHLVQAEWEKYLAEVQAGTYQPNTQDVDLYDYTGL</sequence>